<gene>
    <name evidence="1" type="ORF">SDC9_165284</name>
</gene>
<reference evidence="1" key="1">
    <citation type="submission" date="2019-08" db="EMBL/GenBank/DDBJ databases">
        <authorList>
            <person name="Kucharzyk K."/>
            <person name="Murdoch R.W."/>
            <person name="Higgins S."/>
            <person name="Loffler F."/>
        </authorList>
    </citation>
    <scope>NUCLEOTIDE SEQUENCE</scope>
</reference>
<organism evidence="1">
    <name type="scientific">bioreactor metagenome</name>
    <dbReference type="NCBI Taxonomy" id="1076179"/>
    <lineage>
        <taxon>unclassified sequences</taxon>
        <taxon>metagenomes</taxon>
        <taxon>ecological metagenomes</taxon>
    </lineage>
</organism>
<comment type="caution">
    <text evidence="1">The sequence shown here is derived from an EMBL/GenBank/DDBJ whole genome shotgun (WGS) entry which is preliminary data.</text>
</comment>
<dbReference type="EMBL" id="VSSQ01065171">
    <property type="protein sequence ID" value="MPN17927.1"/>
    <property type="molecule type" value="Genomic_DNA"/>
</dbReference>
<protein>
    <submittedName>
        <fullName evidence="1">Uncharacterized protein</fullName>
    </submittedName>
</protein>
<name>A0A645FTW9_9ZZZZ</name>
<evidence type="ECO:0000313" key="1">
    <source>
        <dbReference type="EMBL" id="MPN17927.1"/>
    </source>
</evidence>
<dbReference type="AlphaFoldDB" id="A0A645FTW9"/>
<proteinExistence type="predicted"/>
<sequence length="173" mass="19128">MRVAEKDHRAGVLHGVEDLRRPDLPPVSREDDGLLPCLARLRAEALERADAGKDDDPVGGEVLFYQRQQAEYPGVARDDDRRVALFQLFAKTPEGVLKVFHLNDVRMPGGDVKVARGAGDGAGGGDRGAHRRRHLFPASGAGSQHVKFISHLLSPPQRPARRPSRRGYCRRCR</sequence>
<accession>A0A645FTW9</accession>